<dbReference type="AlphaFoldDB" id="A0A0E3Q046"/>
<dbReference type="GO" id="GO:0003983">
    <property type="term" value="F:UTP:glucose-1-phosphate uridylyltransferase activity"/>
    <property type="evidence" value="ECO:0007669"/>
    <property type="project" value="UniProtKB-EC"/>
</dbReference>
<dbReference type="Gene3D" id="3.90.550.10">
    <property type="entry name" value="Spore Coat Polysaccharide Biosynthesis Protein SpsA, Chain A"/>
    <property type="match status" value="1"/>
</dbReference>
<dbReference type="NCBIfam" id="TIGR01099">
    <property type="entry name" value="galU"/>
    <property type="match status" value="1"/>
</dbReference>
<dbReference type="InterPro" id="IPR005771">
    <property type="entry name" value="GalU_uridylyltTrfase_bac/arc"/>
</dbReference>
<dbReference type="STRING" id="1434123.MSVAZ_0151"/>
<evidence type="ECO:0000256" key="5">
    <source>
        <dbReference type="ARBA" id="ARBA00048128"/>
    </source>
</evidence>
<gene>
    <name evidence="8" type="ORF">MSVAZ_0151</name>
</gene>
<evidence type="ECO:0000256" key="1">
    <source>
        <dbReference type="ARBA" id="ARBA00006890"/>
    </source>
</evidence>
<accession>A0A0E3Q046</accession>
<sequence length="330" mass="37073">MSREPENIKDILVKEYYLLNYMNNFSQKSFTGEFILTVKKALIPAAGLGTRFLPATKSMPKEMLPIIDTPVIQYVVEEAIASGIEDIIIITGRGKRAIEDYFDDSPELEMHLAKKHNTELLKLVRDVSSLVDIHYIRQKEPNGLGDAVLRAENHIGDEPFAVLLGDDIIVNDKPCTAQLIENFEKYGRSTLAVEEVPREKLSSYGIIKGKPLSNSLYVLEDIVEKPSPENAPSNLGAIGRYVFTPEIFDCIKEAGTGVGNEIQLTDGIRVLNRSQMIYACRFKGKRFDTGDRLGYVKSIVDFALENENLRKDVLEYLREILASVKEPSDK</sequence>
<dbReference type="Proteomes" id="UP000033096">
    <property type="component" value="Chromosome"/>
</dbReference>
<dbReference type="PANTHER" id="PTHR43197">
    <property type="entry name" value="UTP--GLUCOSE-1-PHOSPHATE URIDYLYLTRANSFERASE"/>
    <property type="match status" value="1"/>
</dbReference>
<evidence type="ECO:0000256" key="6">
    <source>
        <dbReference type="RuleBase" id="RU361259"/>
    </source>
</evidence>
<dbReference type="EC" id="2.7.7.9" evidence="2 6"/>
<keyword evidence="3 6" id="KW-0808">Transferase</keyword>
<keyword evidence="4 6" id="KW-0548">Nucleotidyltransferase</keyword>
<dbReference type="PANTHER" id="PTHR43197:SF1">
    <property type="entry name" value="UTP--GLUCOSE-1-PHOSPHATE URIDYLYLTRANSFERASE"/>
    <property type="match status" value="1"/>
</dbReference>
<dbReference type="PATRIC" id="fig|1434123.4.peg.133"/>
<evidence type="ECO:0000313" key="8">
    <source>
        <dbReference type="EMBL" id="AKB42420.1"/>
    </source>
</evidence>
<evidence type="ECO:0000256" key="3">
    <source>
        <dbReference type="ARBA" id="ARBA00022679"/>
    </source>
</evidence>
<comment type="similarity">
    <text evidence="1 6">Belongs to the UDPGP type 2 family.</text>
</comment>
<dbReference type="InterPro" id="IPR005835">
    <property type="entry name" value="NTP_transferase_dom"/>
</dbReference>
<keyword evidence="9" id="KW-1185">Reference proteome</keyword>
<evidence type="ECO:0000256" key="2">
    <source>
        <dbReference type="ARBA" id="ARBA00012415"/>
    </source>
</evidence>
<protein>
    <recommendedName>
        <fullName evidence="2 6">UTP--glucose-1-phosphate uridylyltransferase</fullName>
        <ecNumber evidence="2 6">2.7.7.9</ecNumber>
    </recommendedName>
    <alternativeName>
        <fullName evidence="6">UDP-glucose pyrophosphorylase</fullName>
    </alternativeName>
</protein>
<dbReference type="SUPFAM" id="SSF53448">
    <property type="entry name" value="Nucleotide-diphospho-sugar transferases"/>
    <property type="match status" value="1"/>
</dbReference>
<evidence type="ECO:0000259" key="7">
    <source>
        <dbReference type="Pfam" id="PF00483"/>
    </source>
</evidence>
<dbReference type="HOGENOM" id="CLU_029499_1_2_2"/>
<dbReference type="Pfam" id="PF00483">
    <property type="entry name" value="NTP_transferase"/>
    <property type="match status" value="1"/>
</dbReference>
<dbReference type="CDD" id="cd02541">
    <property type="entry name" value="UGPase_prokaryotic"/>
    <property type="match status" value="1"/>
</dbReference>
<organism evidence="8 9">
    <name type="scientific">Methanosarcina vacuolata Z-761</name>
    <dbReference type="NCBI Taxonomy" id="1434123"/>
    <lineage>
        <taxon>Archaea</taxon>
        <taxon>Methanobacteriati</taxon>
        <taxon>Methanobacteriota</taxon>
        <taxon>Stenosarchaea group</taxon>
        <taxon>Methanomicrobia</taxon>
        <taxon>Methanosarcinales</taxon>
        <taxon>Methanosarcinaceae</taxon>
        <taxon>Methanosarcina</taxon>
    </lineage>
</organism>
<dbReference type="GO" id="GO:0006011">
    <property type="term" value="P:UDP-alpha-D-glucose metabolic process"/>
    <property type="evidence" value="ECO:0007669"/>
    <property type="project" value="InterPro"/>
</dbReference>
<dbReference type="EMBL" id="CP009520">
    <property type="protein sequence ID" value="AKB42420.1"/>
    <property type="molecule type" value="Genomic_DNA"/>
</dbReference>
<dbReference type="KEGG" id="mvc:MSVAZ_0151"/>
<proteinExistence type="inferred from homology"/>
<dbReference type="InterPro" id="IPR029044">
    <property type="entry name" value="Nucleotide-diphossugar_trans"/>
</dbReference>
<feature type="domain" description="Nucleotidyl transferase" evidence="7">
    <location>
        <begin position="40"/>
        <end position="294"/>
    </location>
</feature>
<evidence type="ECO:0000256" key="4">
    <source>
        <dbReference type="ARBA" id="ARBA00022695"/>
    </source>
</evidence>
<name>A0A0E3Q046_9EURY</name>
<evidence type="ECO:0000313" key="9">
    <source>
        <dbReference type="Proteomes" id="UP000033096"/>
    </source>
</evidence>
<reference evidence="8 9" key="1">
    <citation type="submission" date="2014-07" db="EMBL/GenBank/DDBJ databases">
        <title>Methanogenic archaea and the global carbon cycle.</title>
        <authorList>
            <person name="Henriksen J.R."/>
            <person name="Luke J."/>
            <person name="Reinhart S."/>
            <person name="Benedict M.N."/>
            <person name="Youngblut N.D."/>
            <person name="Metcalf M.E."/>
            <person name="Whitaker R.J."/>
            <person name="Metcalf W.W."/>
        </authorList>
    </citation>
    <scope>NUCLEOTIDE SEQUENCE [LARGE SCALE GENOMIC DNA]</scope>
    <source>
        <strain evidence="8 9">Z-761</strain>
    </source>
</reference>
<comment type="catalytic activity">
    <reaction evidence="5 6">
        <text>alpha-D-glucose 1-phosphate + UTP + H(+) = UDP-alpha-D-glucose + diphosphate</text>
        <dbReference type="Rhea" id="RHEA:19889"/>
        <dbReference type="ChEBI" id="CHEBI:15378"/>
        <dbReference type="ChEBI" id="CHEBI:33019"/>
        <dbReference type="ChEBI" id="CHEBI:46398"/>
        <dbReference type="ChEBI" id="CHEBI:58601"/>
        <dbReference type="ChEBI" id="CHEBI:58885"/>
        <dbReference type="EC" id="2.7.7.9"/>
    </reaction>
</comment>